<dbReference type="OrthoDB" id="2301519at2"/>
<dbReference type="KEGG" id="sgy:Sgly_0355"/>
<dbReference type="RefSeq" id="WP_013623592.1">
    <property type="nucleotide sequence ID" value="NC_015172.1"/>
</dbReference>
<sequence>MLTNEQRAHDITLSILQSFKNEILREYANKANSTNLEVHFDYYTQYKNIYDTTLKAVNRDFSSER</sequence>
<name>F0SXH5_SYNGF</name>
<dbReference type="Proteomes" id="UP000007488">
    <property type="component" value="Chromosome"/>
</dbReference>
<organism evidence="1 2">
    <name type="scientific">Syntrophobotulus glycolicus (strain DSM 8271 / FlGlyR)</name>
    <dbReference type="NCBI Taxonomy" id="645991"/>
    <lineage>
        <taxon>Bacteria</taxon>
        <taxon>Bacillati</taxon>
        <taxon>Bacillota</taxon>
        <taxon>Clostridia</taxon>
        <taxon>Eubacteriales</taxon>
        <taxon>Desulfitobacteriaceae</taxon>
        <taxon>Syntrophobotulus</taxon>
    </lineage>
</organism>
<proteinExistence type="predicted"/>
<gene>
    <name evidence="1" type="ordered locus">Sgly_0355</name>
</gene>
<keyword evidence="2" id="KW-1185">Reference proteome</keyword>
<dbReference type="EMBL" id="CP002547">
    <property type="protein sequence ID" value="ADY54721.1"/>
    <property type="molecule type" value="Genomic_DNA"/>
</dbReference>
<reference evidence="1 2" key="1">
    <citation type="journal article" date="2011" name="Stand. Genomic Sci.">
        <title>Complete genome sequence of Syntrophobotulus glycolicus type strain (FlGlyR).</title>
        <authorList>
            <person name="Han C."/>
            <person name="Mwirichia R."/>
            <person name="Chertkov O."/>
            <person name="Held B."/>
            <person name="Lapidus A."/>
            <person name="Nolan M."/>
            <person name="Lucas S."/>
            <person name="Hammon N."/>
            <person name="Deshpande S."/>
            <person name="Cheng J.F."/>
            <person name="Tapia R."/>
            <person name="Goodwin L."/>
            <person name="Pitluck S."/>
            <person name="Huntemann M."/>
            <person name="Liolios K."/>
            <person name="Ivanova N."/>
            <person name="Pagani I."/>
            <person name="Mavromatis K."/>
            <person name="Ovchinikova G."/>
            <person name="Pati A."/>
            <person name="Chen A."/>
            <person name="Palaniappan K."/>
            <person name="Land M."/>
            <person name="Hauser L."/>
            <person name="Brambilla E.M."/>
            <person name="Rohde M."/>
            <person name="Spring S."/>
            <person name="Sikorski J."/>
            <person name="Goker M."/>
            <person name="Woyke T."/>
            <person name="Bristow J."/>
            <person name="Eisen J.A."/>
            <person name="Markowitz V."/>
            <person name="Hugenholtz P."/>
            <person name="Kyrpides N.C."/>
            <person name="Klenk H.P."/>
            <person name="Detter J.C."/>
        </authorList>
    </citation>
    <scope>NUCLEOTIDE SEQUENCE [LARGE SCALE GENOMIC DNA]</scope>
    <source>
        <strain evidence="2">DSM 8271 / FlGlyR</strain>
    </source>
</reference>
<protein>
    <submittedName>
        <fullName evidence="1">Uncharacterized protein</fullName>
    </submittedName>
</protein>
<dbReference type="STRING" id="645991.Sgly_0355"/>
<dbReference type="HOGENOM" id="CLU_206686_0_0_9"/>
<reference evidence="2" key="2">
    <citation type="submission" date="2011-02" db="EMBL/GenBank/DDBJ databases">
        <title>The complete genome of Syntrophobotulus glycolicus DSM 8271.</title>
        <authorList>
            <person name="Lucas S."/>
            <person name="Copeland A."/>
            <person name="Lapidus A."/>
            <person name="Bruce D."/>
            <person name="Goodwin L."/>
            <person name="Pitluck S."/>
            <person name="Kyrpides N."/>
            <person name="Mavromatis K."/>
            <person name="Pagani I."/>
            <person name="Ivanova N."/>
            <person name="Mikhailova N."/>
            <person name="Chertkov O."/>
            <person name="Held B."/>
            <person name="Detter J.C."/>
            <person name="Tapia R."/>
            <person name="Han C."/>
            <person name="Land M."/>
            <person name="Hauser L."/>
            <person name="Markowitz V."/>
            <person name="Cheng J.-F."/>
            <person name="Hugenholtz P."/>
            <person name="Woyke T."/>
            <person name="Wu D."/>
            <person name="Spring S."/>
            <person name="Schroeder M."/>
            <person name="Brambilla E."/>
            <person name="Klenk H.-P."/>
            <person name="Eisen J.A."/>
        </authorList>
    </citation>
    <scope>NUCLEOTIDE SEQUENCE [LARGE SCALE GENOMIC DNA]</scope>
    <source>
        <strain evidence="2">DSM 8271 / FlGlyR</strain>
    </source>
</reference>
<dbReference type="AlphaFoldDB" id="F0SXH5"/>
<evidence type="ECO:0000313" key="2">
    <source>
        <dbReference type="Proteomes" id="UP000007488"/>
    </source>
</evidence>
<accession>F0SXH5</accession>
<evidence type="ECO:0000313" key="1">
    <source>
        <dbReference type="EMBL" id="ADY54721.1"/>
    </source>
</evidence>